<dbReference type="Gene3D" id="3.40.50.300">
    <property type="entry name" value="P-loop containing nucleotide triphosphate hydrolases"/>
    <property type="match status" value="1"/>
</dbReference>
<dbReference type="SUPFAM" id="SSF52540">
    <property type="entry name" value="P-loop containing nucleoside triphosphate hydrolases"/>
    <property type="match status" value="1"/>
</dbReference>
<evidence type="ECO:0000259" key="5">
    <source>
        <dbReference type="Pfam" id="PF14479"/>
    </source>
</evidence>
<dbReference type="InterPro" id="IPR029498">
    <property type="entry name" value="HeLo_dom"/>
</dbReference>
<dbReference type="InterPro" id="IPR038305">
    <property type="entry name" value="HeLo_sf"/>
</dbReference>
<evidence type="ECO:0000256" key="4">
    <source>
        <dbReference type="SAM" id="MobiDB-lite"/>
    </source>
</evidence>
<dbReference type="InterPro" id="IPR027417">
    <property type="entry name" value="P-loop_NTPase"/>
</dbReference>
<feature type="repeat" description="ANK" evidence="3">
    <location>
        <begin position="869"/>
        <end position="901"/>
    </location>
</feature>
<gene>
    <name evidence="7" type="ORF">BFJ63_vAg18831</name>
</gene>
<feature type="region of interest" description="Disordered" evidence="4">
    <location>
        <begin position="100"/>
        <end position="123"/>
    </location>
</feature>
<keyword evidence="2 3" id="KW-0040">ANK repeat</keyword>
<dbReference type="InterPro" id="IPR002110">
    <property type="entry name" value="Ankyrin_rpt"/>
</dbReference>
<dbReference type="PROSITE" id="PS50297">
    <property type="entry name" value="ANK_REP_REGION"/>
    <property type="match status" value="7"/>
</dbReference>
<feature type="repeat" description="ANK" evidence="3">
    <location>
        <begin position="836"/>
        <end position="868"/>
    </location>
</feature>
<keyword evidence="1" id="KW-0677">Repeat</keyword>
<proteinExistence type="predicted"/>
<feature type="repeat" description="ANK" evidence="3">
    <location>
        <begin position="770"/>
        <end position="802"/>
    </location>
</feature>
<feature type="repeat" description="ANK" evidence="3">
    <location>
        <begin position="803"/>
        <end position="835"/>
    </location>
</feature>
<dbReference type="Pfam" id="PF14479">
    <property type="entry name" value="HeLo"/>
    <property type="match status" value="1"/>
</dbReference>
<feature type="repeat" description="ANK" evidence="3">
    <location>
        <begin position="935"/>
        <end position="962"/>
    </location>
</feature>
<feature type="repeat" description="ANK" evidence="3">
    <location>
        <begin position="737"/>
        <end position="769"/>
    </location>
</feature>
<comment type="caution">
    <text evidence="7">The sequence shown here is derived from an EMBL/GenBank/DDBJ whole genome shotgun (WGS) entry which is preliminary data.</text>
</comment>
<evidence type="ECO:0000313" key="8">
    <source>
        <dbReference type="Proteomes" id="UP000290540"/>
    </source>
</evidence>
<dbReference type="InterPro" id="IPR056884">
    <property type="entry name" value="NPHP3-like_N"/>
</dbReference>
<dbReference type="Proteomes" id="UP000290540">
    <property type="component" value="Unassembled WGS sequence"/>
</dbReference>
<dbReference type="PANTHER" id="PTHR24201">
    <property type="entry name" value="ANK_REP_REGION DOMAIN-CONTAINING PROTEIN"/>
    <property type="match status" value="1"/>
</dbReference>
<feature type="repeat" description="ANK" evidence="3">
    <location>
        <begin position="902"/>
        <end position="934"/>
    </location>
</feature>
<name>A0A4Q2UVC5_FUSOX</name>
<dbReference type="Pfam" id="PF12796">
    <property type="entry name" value="Ank_2"/>
    <property type="match status" value="2"/>
</dbReference>
<evidence type="ECO:0000313" key="7">
    <source>
        <dbReference type="EMBL" id="RYC78295.1"/>
    </source>
</evidence>
<dbReference type="Pfam" id="PF24883">
    <property type="entry name" value="NPHP3_N"/>
    <property type="match status" value="1"/>
</dbReference>
<feature type="non-terminal residue" evidence="7">
    <location>
        <position position="962"/>
    </location>
</feature>
<protein>
    <submittedName>
        <fullName evidence="7">Uncharacterized protein</fullName>
    </submittedName>
</protein>
<accession>A0A4Q2UVC5</accession>
<sequence>METTGLVIGVAGLAGLFTSCLEAVNIVQSYQTFRTDSHTLNTRFKVAKTLFEQWGLRVGIEQGRLLPHHHSGLDDENTSIRVMELLHIITKTICDESNMPLHRTGAGGRGGEQTYTGMPGSRRQKLSWATRRKGVRIEEVEIFEKLVDQLDKLVPSRESMRLMDKPDPGRIDAFAQGMTLTKLKEACFNVLGAEVQRELHLWLDGSPNERYRDSLQKRLPGTCNWILDRPVFQRWLEAEFPAGPKLLWVHGPAGFGKTILCAQVVQDLSRTPNTPVAHFFFTSDHESRKDPYLALRSWISQIVSRHDKAFELVRQRQELNFEPVATRADVITVFTQLLHAIPGCTFVADGLDECTYLDNSSTSVKKFLHDVTNAVVGTNARVLFVSRDELEIRHALIEDAPESFTEYKIIPEDVRSDTAALSQDIVNRKLPNKTDDVRSTLSETMTDRCQGQFLWLKFQEDSLRAGMNKKQLQHAIEDTPTRLNDLYHRNWTRIMQLKEWEKKRAFALLRWTAFASRPLTVCEITEAVLIVESEDLLLEDLPDAVDDHYVNTEIVGLCGPLVEVRDDPSNPSAGQRTVHLPHFSVKQYLLYHLPLPGWILHNGHLQTSHERFQNTVLAKACLQYVSLCQVWDGALHDSPHPLGLSFRRYAATAWHQHVTSGLRSDPVILELCVRFLSRDNPAWDPWRTLIDSEDPKLQGQDTETIPPGPLYYAVDMGLEDLAISLITEHNVNETSTLGRSPLGIACTKGFIEVVDLMLQNRADITVADNRGVTPVIAASLNGHVEVVKLLLENKADITVANSRGVTPVYAASSRGHVKVVKLLLENEADITVSNSRGVTPVYAASSRGHVEVVKLLLESKADITIVDNKGWTPVNAASYRGHIDVVKLLLENGADITVANNTGWVPVVAASFNGHIDVVKLLLENGADITVADNDGWTPVNAASLNGHVEVVKLLLENGADI</sequence>
<dbReference type="InterPro" id="IPR050776">
    <property type="entry name" value="Ank_Repeat/CDKN_Inhibitor"/>
</dbReference>
<dbReference type="Gene3D" id="1.20.120.1020">
    <property type="entry name" value="Prion-inhibition and propagation, HeLo domain"/>
    <property type="match status" value="1"/>
</dbReference>
<dbReference type="InterPro" id="IPR036770">
    <property type="entry name" value="Ankyrin_rpt-contain_sf"/>
</dbReference>
<evidence type="ECO:0000256" key="2">
    <source>
        <dbReference type="ARBA" id="ARBA00023043"/>
    </source>
</evidence>
<dbReference type="EMBL" id="MQTW01001256">
    <property type="protein sequence ID" value="RYC78295.1"/>
    <property type="molecule type" value="Genomic_DNA"/>
</dbReference>
<dbReference type="SMART" id="SM00248">
    <property type="entry name" value="ANK"/>
    <property type="match status" value="7"/>
</dbReference>
<dbReference type="AlphaFoldDB" id="A0A4Q2UVC5"/>
<dbReference type="Pfam" id="PF13637">
    <property type="entry name" value="Ank_4"/>
    <property type="match status" value="1"/>
</dbReference>
<dbReference type="Gene3D" id="1.25.40.20">
    <property type="entry name" value="Ankyrin repeat-containing domain"/>
    <property type="match status" value="1"/>
</dbReference>
<feature type="domain" description="Prion-inhibition and propagation HeLo" evidence="5">
    <location>
        <begin position="5"/>
        <end position="95"/>
    </location>
</feature>
<dbReference type="PRINTS" id="PR01415">
    <property type="entry name" value="ANKYRIN"/>
</dbReference>
<reference evidence="7 8" key="1">
    <citation type="submission" date="2016-12" db="EMBL/GenBank/DDBJ databases">
        <title>Draft genome sequence of Fusarium oxysporum causing rot on Narcissus.</title>
        <authorList>
            <person name="Armitage A.D."/>
            <person name="Taylor A."/>
            <person name="Clarkson J.P."/>
            <person name="Harrison R.J."/>
            <person name="Jackson A.C."/>
        </authorList>
    </citation>
    <scope>NUCLEOTIDE SEQUENCE [LARGE SCALE GENOMIC DNA]</scope>
    <source>
        <strain evidence="7 8">N139</strain>
    </source>
</reference>
<evidence type="ECO:0000259" key="6">
    <source>
        <dbReference type="Pfam" id="PF24883"/>
    </source>
</evidence>
<evidence type="ECO:0000256" key="3">
    <source>
        <dbReference type="PROSITE-ProRule" id="PRU00023"/>
    </source>
</evidence>
<dbReference type="SUPFAM" id="SSF48403">
    <property type="entry name" value="Ankyrin repeat"/>
    <property type="match status" value="1"/>
</dbReference>
<dbReference type="PANTHER" id="PTHR24201:SF16">
    <property type="entry name" value="ANKYRIN-1-LIKE-RELATED"/>
    <property type="match status" value="1"/>
</dbReference>
<dbReference type="PROSITE" id="PS50088">
    <property type="entry name" value="ANK_REPEAT"/>
    <property type="match status" value="7"/>
</dbReference>
<feature type="domain" description="Nephrocystin 3-like N-terminal" evidence="6">
    <location>
        <begin position="221"/>
        <end position="387"/>
    </location>
</feature>
<organism evidence="7 8">
    <name type="scientific">Fusarium oxysporum f. sp. narcissi</name>
    <dbReference type="NCBI Taxonomy" id="451672"/>
    <lineage>
        <taxon>Eukaryota</taxon>
        <taxon>Fungi</taxon>
        <taxon>Dikarya</taxon>
        <taxon>Ascomycota</taxon>
        <taxon>Pezizomycotina</taxon>
        <taxon>Sordariomycetes</taxon>
        <taxon>Hypocreomycetidae</taxon>
        <taxon>Hypocreales</taxon>
        <taxon>Nectriaceae</taxon>
        <taxon>Fusarium</taxon>
        <taxon>Fusarium oxysporum species complex</taxon>
    </lineage>
</organism>
<evidence type="ECO:0000256" key="1">
    <source>
        <dbReference type="ARBA" id="ARBA00022737"/>
    </source>
</evidence>